<dbReference type="EMBL" id="CDMC01000004">
    <property type="protein sequence ID" value="CEL03867.1"/>
    <property type="molecule type" value="Genomic_DNA"/>
</dbReference>
<name>A0A0U5FWK6_ASPCI</name>
<protein>
    <submittedName>
        <fullName evidence="3">Putative Carbon-nitrogen hydrolase</fullName>
    </submittedName>
</protein>
<dbReference type="PROSITE" id="PS50263">
    <property type="entry name" value="CN_HYDROLASE"/>
    <property type="match status" value="1"/>
</dbReference>
<keyword evidence="4" id="KW-1185">Reference proteome</keyword>
<evidence type="ECO:0000256" key="1">
    <source>
        <dbReference type="ARBA" id="ARBA00038414"/>
    </source>
</evidence>
<dbReference type="Gene3D" id="3.40.50.12500">
    <property type="match status" value="1"/>
</dbReference>
<evidence type="ECO:0000313" key="3">
    <source>
        <dbReference type="EMBL" id="CEL03867.1"/>
    </source>
</evidence>
<dbReference type="PANTHER" id="PTHR28047:SF6">
    <property type="entry name" value="CN HYDROLASE DOMAIN-CONTAINING PROTEIN"/>
    <property type="match status" value="1"/>
</dbReference>
<dbReference type="GO" id="GO:0047661">
    <property type="term" value="F:amino-acid racemase activity"/>
    <property type="evidence" value="ECO:0007669"/>
    <property type="project" value="InterPro"/>
</dbReference>
<dbReference type="InterPro" id="IPR052186">
    <property type="entry name" value="Hydantoin_racemase-like"/>
</dbReference>
<dbReference type="STRING" id="454130.A0A0U5FWK6"/>
<gene>
    <name evidence="3" type="ORF">ASPCAL05006</name>
</gene>
<dbReference type="OrthoDB" id="412018at2759"/>
<dbReference type="OMA" id="KIHLPGD"/>
<evidence type="ECO:0000259" key="2">
    <source>
        <dbReference type="PROSITE" id="PS50263"/>
    </source>
</evidence>
<proteinExistence type="inferred from homology"/>
<dbReference type="InterPro" id="IPR053714">
    <property type="entry name" value="Iso_Racemase_Enz_sf"/>
</dbReference>
<dbReference type="InterPro" id="IPR036526">
    <property type="entry name" value="C-N_Hydrolase_sf"/>
</dbReference>
<keyword evidence="3" id="KW-0378">Hydrolase</keyword>
<reference evidence="4" key="1">
    <citation type="journal article" date="2016" name="Genome Announc.">
        <title>Draft genome sequences of fungus Aspergillus calidoustus.</title>
        <authorList>
            <person name="Horn F."/>
            <person name="Linde J."/>
            <person name="Mattern D.J."/>
            <person name="Walther G."/>
            <person name="Guthke R."/>
            <person name="Scherlach K."/>
            <person name="Martin K."/>
            <person name="Brakhage A.A."/>
            <person name="Petzke L."/>
            <person name="Valiante V."/>
        </authorList>
    </citation>
    <scope>NUCLEOTIDE SEQUENCE [LARGE SCALE GENOMIC DNA]</scope>
    <source>
        <strain evidence="4">SF006504</strain>
    </source>
</reference>
<feature type="domain" description="CN hydrolase" evidence="2">
    <location>
        <begin position="86"/>
        <end position="383"/>
    </location>
</feature>
<dbReference type="PANTHER" id="PTHR28047">
    <property type="entry name" value="PROTEIN DCG1"/>
    <property type="match status" value="1"/>
</dbReference>
<dbReference type="CDD" id="cd07569">
    <property type="entry name" value="DCase"/>
    <property type="match status" value="1"/>
</dbReference>
<dbReference type="SUPFAM" id="SSF56317">
    <property type="entry name" value="Carbon-nitrogen hydrolase"/>
    <property type="match status" value="1"/>
</dbReference>
<dbReference type="InterPro" id="IPR001920">
    <property type="entry name" value="Asp/Glu_race"/>
</dbReference>
<dbReference type="Pfam" id="PF01177">
    <property type="entry name" value="Asp_Glu_race"/>
    <property type="match status" value="1"/>
</dbReference>
<evidence type="ECO:0000313" key="4">
    <source>
        <dbReference type="Proteomes" id="UP000054771"/>
    </source>
</evidence>
<accession>A0A0U5FWK6</accession>
<dbReference type="GO" id="GO:0016787">
    <property type="term" value="F:hydrolase activity"/>
    <property type="evidence" value="ECO:0007669"/>
    <property type="project" value="UniProtKB-KW"/>
</dbReference>
<dbReference type="InterPro" id="IPR003010">
    <property type="entry name" value="C-N_Hydrolase"/>
</dbReference>
<dbReference type="AlphaFoldDB" id="A0A0U5FWK6"/>
<sequence length="690" mass="75748">MTEIYHLPRQVRRSRTPIAAIFSNSPTADDKIRLQVHRDKPGYFSDLHIYTPHDSIAHKYTGSTQRYPFVSKLPSFTRRATMARTVRLAAAQMGTTNKWDTREHTLNRMITLLRNAASQGAQLVLFPEVAFTTFFPRYLILDETELKSWFEHGDIRTAPNTKALFDVAHELGVDISVGFAEATDDGDHYNSCIYYHAQSGSILSKYRKIHLPGDFEPLPDPKAVNQLEKRYFLPGNLGFKAFRVPGLVEPEPSTAEQKQGDPILGMMICNDRRWAESWRAYGLQGVEIVLCGYNTNGFAPQFWGQSADMDPKEAEAFSLFHHKLVMQAHSYTNATFSVSSARCGLDDGEYPLIGGSTIVDPEGRILAESKTVEDEVIVADCDLDLCKPGKKRTFDFGRHRRIEHYRILAEQTGVIEPPLLTAEGTVREDAETAKQSVSLPLQQTKKFRILLVNPNSTKYMTDKCIEMVTPTLPPDVHVDGFTAPIPAPTAVEGSLDGVLSAAEAIRAILPIADRYDAFLVACYSDHPLIKALREELPSPVVGIMEASLFAARTLGGRFGIVVTSSRSAVLHTDSIRHYGLEGFSVGVQSCGLGVLGLEEKGEDVVLGAMCDAAKTLVERGADTITLGCAGMTKLKAAVEKAVGPDVQVIDGVVAGVHHLVGILRMGGRTAKKGVYASSRVGRAARGQEFV</sequence>
<dbReference type="Gene3D" id="3.60.110.10">
    <property type="entry name" value="Carbon-nitrogen hydrolase"/>
    <property type="match status" value="1"/>
</dbReference>
<dbReference type="Pfam" id="PF00795">
    <property type="entry name" value="CN_hydrolase"/>
    <property type="match status" value="1"/>
</dbReference>
<dbReference type="InterPro" id="IPR015942">
    <property type="entry name" value="Asp/Glu/hydantoin_racemase"/>
</dbReference>
<comment type="similarity">
    <text evidence="1">Belongs to the HyuE racemase family.</text>
</comment>
<dbReference type="SUPFAM" id="SSF53681">
    <property type="entry name" value="Aspartate/glutamate racemase"/>
    <property type="match status" value="1"/>
</dbReference>
<dbReference type="Proteomes" id="UP000054771">
    <property type="component" value="Unassembled WGS sequence"/>
</dbReference>
<organism evidence="3 4">
    <name type="scientific">Aspergillus calidoustus</name>
    <dbReference type="NCBI Taxonomy" id="454130"/>
    <lineage>
        <taxon>Eukaryota</taxon>
        <taxon>Fungi</taxon>
        <taxon>Dikarya</taxon>
        <taxon>Ascomycota</taxon>
        <taxon>Pezizomycotina</taxon>
        <taxon>Eurotiomycetes</taxon>
        <taxon>Eurotiomycetidae</taxon>
        <taxon>Eurotiales</taxon>
        <taxon>Aspergillaceae</taxon>
        <taxon>Aspergillus</taxon>
        <taxon>Aspergillus subgen. Nidulantes</taxon>
    </lineage>
</organism>